<evidence type="ECO:0000313" key="3">
    <source>
        <dbReference type="Proteomes" id="UP001519309"/>
    </source>
</evidence>
<organism evidence="2 3">
    <name type="scientific">Streptomyces griseochromogenes</name>
    <dbReference type="NCBI Taxonomy" id="68214"/>
    <lineage>
        <taxon>Bacteria</taxon>
        <taxon>Bacillati</taxon>
        <taxon>Actinomycetota</taxon>
        <taxon>Actinomycetes</taxon>
        <taxon>Kitasatosporales</taxon>
        <taxon>Streptomycetaceae</taxon>
        <taxon>Streptomyces</taxon>
    </lineage>
</organism>
<feature type="region of interest" description="Disordered" evidence="1">
    <location>
        <begin position="1"/>
        <end position="32"/>
    </location>
</feature>
<accession>A0ABS4LJU5</accession>
<feature type="compositionally biased region" description="Low complexity" evidence="1">
    <location>
        <begin position="14"/>
        <end position="32"/>
    </location>
</feature>
<keyword evidence="3" id="KW-1185">Reference proteome</keyword>
<protein>
    <submittedName>
        <fullName evidence="2">Uncharacterized protein</fullName>
    </submittedName>
</protein>
<reference evidence="2 3" key="1">
    <citation type="submission" date="2021-03" db="EMBL/GenBank/DDBJ databases">
        <title>Genomic Encyclopedia of Type Strains, Phase IV (KMG-IV): sequencing the most valuable type-strain genomes for metagenomic binning, comparative biology and taxonomic classification.</title>
        <authorList>
            <person name="Goeker M."/>
        </authorList>
    </citation>
    <scope>NUCLEOTIDE SEQUENCE [LARGE SCALE GENOMIC DNA]</scope>
    <source>
        <strain evidence="2 3">DSM 40499</strain>
    </source>
</reference>
<evidence type="ECO:0000256" key="1">
    <source>
        <dbReference type="SAM" id="MobiDB-lite"/>
    </source>
</evidence>
<name>A0ABS4LJU5_9ACTN</name>
<dbReference type="EMBL" id="JAGGLP010000001">
    <property type="protein sequence ID" value="MBP2047658.1"/>
    <property type="molecule type" value="Genomic_DNA"/>
</dbReference>
<evidence type="ECO:0000313" key="2">
    <source>
        <dbReference type="EMBL" id="MBP2047658.1"/>
    </source>
</evidence>
<sequence>MIRHPLLAVRPADAGSASTSAVSVPTAVSARP</sequence>
<comment type="caution">
    <text evidence="2">The sequence shown here is derived from an EMBL/GenBank/DDBJ whole genome shotgun (WGS) entry which is preliminary data.</text>
</comment>
<dbReference type="Proteomes" id="UP001519309">
    <property type="component" value="Unassembled WGS sequence"/>
</dbReference>
<proteinExistence type="predicted"/>
<gene>
    <name evidence="2" type="ORF">J2Z21_000580</name>
</gene>